<evidence type="ECO:0000313" key="2">
    <source>
        <dbReference type="EMBL" id="GAA5201699.1"/>
    </source>
</evidence>
<protein>
    <recommendedName>
        <fullName evidence="1">SCP2 domain-containing protein</fullName>
    </recommendedName>
</protein>
<dbReference type="RefSeq" id="WP_345639172.1">
    <property type="nucleotide sequence ID" value="NZ_BAABJQ010000053.1"/>
</dbReference>
<dbReference type="EMBL" id="BAABJQ010000053">
    <property type="protein sequence ID" value="GAA5201699.1"/>
    <property type="molecule type" value="Genomic_DNA"/>
</dbReference>
<reference evidence="3" key="1">
    <citation type="journal article" date="2019" name="Int. J. Syst. Evol. Microbiol.">
        <title>The Global Catalogue of Microorganisms (GCM) 10K type strain sequencing project: providing services to taxonomists for standard genome sequencing and annotation.</title>
        <authorList>
            <consortium name="The Broad Institute Genomics Platform"/>
            <consortium name="The Broad Institute Genome Sequencing Center for Infectious Disease"/>
            <person name="Wu L."/>
            <person name="Ma J."/>
        </authorList>
    </citation>
    <scope>NUCLEOTIDE SEQUENCE [LARGE SCALE GENOMIC DNA]</scope>
    <source>
        <strain evidence="3">JCM 18304</strain>
    </source>
</reference>
<feature type="domain" description="SCP2" evidence="1">
    <location>
        <begin position="22"/>
        <end position="105"/>
    </location>
</feature>
<comment type="caution">
    <text evidence="2">The sequence shown here is derived from an EMBL/GenBank/DDBJ whole genome shotgun (WGS) entry which is preliminary data.</text>
</comment>
<dbReference type="Gene3D" id="3.30.1050.10">
    <property type="entry name" value="SCP2 sterol-binding domain"/>
    <property type="match status" value="1"/>
</dbReference>
<evidence type="ECO:0000259" key="1">
    <source>
        <dbReference type="Pfam" id="PF02036"/>
    </source>
</evidence>
<dbReference type="InterPro" id="IPR003033">
    <property type="entry name" value="SCP2_sterol-bd_dom"/>
</dbReference>
<accession>A0ABP9SV62</accession>
<dbReference type="SUPFAM" id="SSF55718">
    <property type="entry name" value="SCP-like"/>
    <property type="match status" value="1"/>
</dbReference>
<dbReference type="Pfam" id="PF02036">
    <property type="entry name" value="SCP2"/>
    <property type="match status" value="1"/>
</dbReference>
<keyword evidence="3" id="KW-1185">Reference proteome</keyword>
<proteinExistence type="predicted"/>
<sequence>MPNATVEFFEGLGRVGHIGQLGQYSGAVRFDLHDDEGLHRWLVSVDKGDIRVSHDEGPTDCVIDGDRATFDLLARGEVRPLAAFLRNQVTVVGSFRLLLVIERMLPGPPGGHDPRDLVPHAGRRS</sequence>
<dbReference type="InterPro" id="IPR036527">
    <property type="entry name" value="SCP2_sterol-bd_dom_sf"/>
</dbReference>
<name>A0ABP9SV62_9ACTN</name>
<gene>
    <name evidence="2" type="ORF">GCM10023322_82200</name>
</gene>
<organism evidence="2 3">
    <name type="scientific">Rugosimonospora acidiphila</name>
    <dbReference type="NCBI Taxonomy" id="556531"/>
    <lineage>
        <taxon>Bacteria</taxon>
        <taxon>Bacillati</taxon>
        <taxon>Actinomycetota</taxon>
        <taxon>Actinomycetes</taxon>
        <taxon>Micromonosporales</taxon>
        <taxon>Micromonosporaceae</taxon>
        <taxon>Rugosimonospora</taxon>
    </lineage>
</organism>
<dbReference type="Proteomes" id="UP001501570">
    <property type="component" value="Unassembled WGS sequence"/>
</dbReference>
<evidence type="ECO:0000313" key="3">
    <source>
        <dbReference type="Proteomes" id="UP001501570"/>
    </source>
</evidence>